<dbReference type="AlphaFoldDB" id="A0A8H6TN25"/>
<evidence type="ECO:0000256" key="2">
    <source>
        <dbReference type="ARBA" id="ARBA00022475"/>
    </source>
</evidence>
<keyword evidence="3 7" id="KW-0812">Transmembrane</keyword>
<evidence type="ECO:0000313" key="10">
    <source>
        <dbReference type="Proteomes" id="UP000613580"/>
    </source>
</evidence>
<dbReference type="InterPro" id="IPR052053">
    <property type="entry name" value="IM_YidH-like"/>
</dbReference>
<feature type="compositionally biased region" description="Basic and acidic residues" evidence="6">
    <location>
        <begin position="62"/>
        <end position="73"/>
    </location>
</feature>
<evidence type="ECO:0000259" key="8">
    <source>
        <dbReference type="Pfam" id="PF02656"/>
    </source>
</evidence>
<organism evidence="9 10">
    <name type="scientific">Mycena chlorophos</name>
    <name type="common">Agaric fungus</name>
    <name type="synonym">Agaricus chlorophos</name>
    <dbReference type="NCBI Taxonomy" id="658473"/>
    <lineage>
        <taxon>Eukaryota</taxon>
        <taxon>Fungi</taxon>
        <taxon>Dikarya</taxon>
        <taxon>Basidiomycota</taxon>
        <taxon>Agaricomycotina</taxon>
        <taxon>Agaricomycetes</taxon>
        <taxon>Agaricomycetidae</taxon>
        <taxon>Agaricales</taxon>
        <taxon>Marasmiineae</taxon>
        <taxon>Mycenaceae</taxon>
        <taxon>Mycena</taxon>
    </lineage>
</organism>
<dbReference type="Proteomes" id="UP000613580">
    <property type="component" value="Unassembled WGS sequence"/>
</dbReference>
<evidence type="ECO:0000313" key="9">
    <source>
        <dbReference type="EMBL" id="KAF7318685.1"/>
    </source>
</evidence>
<feature type="region of interest" description="Disordered" evidence="6">
    <location>
        <begin position="1"/>
        <end position="81"/>
    </location>
</feature>
<feature type="domain" description="DUF202" evidence="8">
    <location>
        <begin position="94"/>
        <end position="167"/>
    </location>
</feature>
<reference evidence="9" key="1">
    <citation type="submission" date="2020-05" db="EMBL/GenBank/DDBJ databases">
        <title>Mycena genomes resolve the evolution of fungal bioluminescence.</title>
        <authorList>
            <person name="Tsai I.J."/>
        </authorList>
    </citation>
    <scope>NUCLEOTIDE SEQUENCE</scope>
    <source>
        <strain evidence="9">110903Hualien_Pintung</strain>
    </source>
</reference>
<dbReference type="Pfam" id="PF02656">
    <property type="entry name" value="DUF202"/>
    <property type="match status" value="1"/>
</dbReference>
<accession>A0A8H6TN25</accession>
<dbReference type="PANTHER" id="PTHR34187">
    <property type="entry name" value="FGR18P"/>
    <property type="match status" value="1"/>
</dbReference>
<evidence type="ECO:0000256" key="4">
    <source>
        <dbReference type="ARBA" id="ARBA00022989"/>
    </source>
</evidence>
<feature type="transmembrane region" description="Helical" evidence="7">
    <location>
        <begin position="103"/>
        <end position="123"/>
    </location>
</feature>
<dbReference type="PANTHER" id="PTHR34187:SF2">
    <property type="entry name" value="DUF202 DOMAIN-CONTAINING PROTEIN"/>
    <property type="match status" value="1"/>
</dbReference>
<gene>
    <name evidence="9" type="ORF">HMN09_00380200</name>
</gene>
<sequence>MSSLASTPSDTNNERTPLLPRQTPYAAGLSSTGTWPHRPKLNTASGWPSSSGRSHRSSNGDTRSEESLKHTENESTVSQLSPSLLLENRGTVARDHLASERTFLAYVRTSLAVAAAGVALMQLFRLNVDPSNSIKHPIPAKTIAVGTILLSLCILGIGVSRYFVVQSSLVEGLYPARRWTLGDGLLHAQAAVLRLLLFSPMLFLRPVPPASHRDTAWPQIHPRLCSRCRHHRSGRRQTAFIIAALSGASVGPASRPWTSEESIGVEHVRASGMRRLRPGTRAL</sequence>
<evidence type="ECO:0000256" key="3">
    <source>
        <dbReference type="ARBA" id="ARBA00022692"/>
    </source>
</evidence>
<dbReference type="InterPro" id="IPR003807">
    <property type="entry name" value="DUF202"/>
</dbReference>
<keyword evidence="2" id="KW-1003">Cell membrane</keyword>
<comment type="subcellular location">
    <subcellularLocation>
        <location evidence="1">Cell membrane</location>
        <topology evidence="1">Multi-pass membrane protein</topology>
    </subcellularLocation>
</comment>
<dbReference type="OrthoDB" id="199599at2759"/>
<keyword evidence="5 7" id="KW-0472">Membrane</keyword>
<protein>
    <submittedName>
        <fullName evidence="9">DUF202 domain-containing protein</fullName>
    </submittedName>
</protein>
<dbReference type="EMBL" id="JACAZE010000004">
    <property type="protein sequence ID" value="KAF7318685.1"/>
    <property type="molecule type" value="Genomic_DNA"/>
</dbReference>
<comment type="caution">
    <text evidence="9">The sequence shown here is derived from an EMBL/GenBank/DDBJ whole genome shotgun (WGS) entry which is preliminary data.</text>
</comment>
<name>A0A8H6TN25_MYCCL</name>
<proteinExistence type="predicted"/>
<evidence type="ECO:0000256" key="7">
    <source>
        <dbReference type="SAM" id="Phobius"/>
    </source>
</evidence>
<dbReference type="GO" id="GO:0005886">
    <property type="term" value="C:plasma membrane"/>
    <property type="evidence" value="ECO:0007669"/>
    <property type="project" value="UniProtKB-SubCell"/>
</dbReference>
<feature type="transmembrane region" description="Helical" evidence="7">
    <location>
        <begin position="143"/>
        <end position="164"/>
    </location>
</feature>
<keyword evidence="4 7" id="KW-1133">Transmembrane helix</keyword>
<keyword evidence="10" id="KW-1185">Reference proteome</keyword>
<evidence type="ECO:0000256" key="6">
    <source>
        <dbReference type="SAM" id="MobiDB-lite"/>
    </source>
</evidence>
<evidence type="ECO:0000256" key="5">
    <source>
        <dbReference type="ARBA" id="ARBA00023136"/>
    </source>
</evidence>
<feature type="compositionally biased region" description="Polar residues" evidence="6">
    <location>
        <begin position="1"/>
        <end position="15"/>
    </location>
</feature>
<evidence type="ECO:0000256" key="1">
    <source>
        <dbReference type="ARBA" id="ARBA00004651"/>
    </source>
</evidence>